<accession>W0SAM2</accession>
<feature type="signal peptide" evidence="5">
    <location>
        <begin position="1"/>
        <end position="25"/>
    </location>
</feature>
<keyword evidence="2" id="KW-0813">Transport</keyword>
<organism evidence="7 8">
    <name type="scientific">Sulfuritalea hydrogenivorans sk43H</name>
    <dbReference type="NCBI Taxonomy" id="1223802"/>
    <lineage>
        <taxon>Bacteria</taxon>
        <taxon>Pseudomonadati</taxon>
        <taxon>Pseudomonadota</taxon>
        <taxon>Betaproteobacteria</taxon>
        <taxon>Nitrosomonadales</taxon>
        <taxon>Sterolibacteriaceae</taxon>
        <taxon>Sulfuritalea</taxon>
    </lineage>
</organism>
<dbReference type="Pfam" id="PF13458">
    <property type="entry name" value="Peripla_BP_6"/>
    <property type="match status" value="1"/>
</dbReference>
<evidence type="ECO:0000259" key="6">
    <source>
        <dbReference type="Pfam" id="PF13458"/>
    </source>
</evidence>
<sequence>MKGYTKLAAALFAAAGVGAGATAMAAEQMGVSKNEIVIGTIQDLSGPLAGFGKALRFGMQMRVDEVNDQGGINGRKLKFIAEDSGYDPKKGLLAAQKMVQQDKIFAMVGTIGTAVNVATFPTLFDKGVMNLFPLTAAREMYEPLHKLKFSFAAPYYNQIRTGVKWMVKERGAKKFCVIYQDDDFGTEVLKGAEDGLKDINMTFAEKTSFKRGATDFSAQVSKMKAADCDTVVLGTIIRETIGTIGTAKKMGWNPNFIGSSAAYTDLIHKLGGKAMDGLYALHQVAVPYADDSSKNVRDWFASYKAKFNEDPGLFAAYGYVAMDMFVQTAKKTGANLTTDNFIKTLESTTFSRDMFGSPEYKFTPKQHLGNDKSKVGQIQNGRWVAVTDYMAQ</sequence>
<dbReference type="CDD" id="cd06343">
    <property type="entry name" value="PBP1_ABC_ligand_binding-like"/>
    <property type="match status" value="1"/>
</dbReference>
<dbReference type="PRINTS" id="PR00337">
    <property type="entry name" value="LEUILEVALBP"/>
</dbReference>
<evidence type="ECO:0000256" key="5">
    <source>
        <dbReference type="SAM" id="SignalP"/>
    </source>
</evidence>
<dbReference type="STRING" id="1223802.SUTH_00097"/>
<proteinExistence type="inferred from homology"/>
<dbReference type="RefSeq" id="WP_041096239.1">
    <property type="nucleotide sequence ID" value="NZ_AP012547.1"/>
</dbReference>
<gene>
    <name evidence="7" type="ORF">SUTH_00097</name>
</gene>
<dbReference type="HOGENOM" id="CLU_027128_7_0_4"/>
<dbReference type="KEGG" id="shd:SUTH_00097"/>
<dbReference type="GO" id="GO:0006865">
    <property type="term" value="P:amino acid transport"/>
    <property type="evidence" value="ECO:0007669"/>
    <property type="project" value="UniProtKB-KW"/>
</dbReference>
<evidence type="ECO:0000313" key="8">
    <source>
        <dbReference type="Proteomes" id="UP000031637"/>
    </source>
</evidence>
<dbReference type="InterPro" id="IPR028082">
    <property type="entry name" value="Peripla_BP_I"/>
</dbReference>
<evidence type="ECO:0000256" key="1">
    <source>
        <dbReference type="ARBA" id="ARBA00010062"/>
    </source>
</evidence>
<name>W0SAM2_9PROT</name>
<protein>
    <submittedName>
        <fullName evidence="7">ABC-type branched-chain amino acid transport system, periplasmic component</fullName>
    </submittedName>
</protein>
<dbReference type="EMBL" id="AP012547">
    <property type="protein sequence ID" value="BAO27917.1"/>
    <property type="molecule type" value="Genomic_DNA"/>
</dbReference>
<evidence type="ECO:0000256" key="4">
    <source>
        <dbReference type="ARBA" id="ARBA00022970"/>
    </source>
</evidence>
<feature type="chain" id="PRO_5004795658" evidence="5">
    <location>
        <begin position="26"/>
        <end position="392"/>
    </location>
</feature>
<dbReference type="AlphaFoldDB" id="W0SAM2"/>
<keyword evidence="3 5" id="KW-0732">Signal</keyword>
<comment type="similarity">
    <text evidence="1">Belongs to the leucine-binding protein family.</text>
</comment>
<dbReference type="SUPFAM" id="SSF53822">
    <property type="entry name" value="Periplasmic binding protein-like I"/>
    <property type="match status" value="1"/>
</dbReference>
<dbReference type="PANTHER" id="PTHR47235:SF1">
    <property type="entry name" value="BLR6548 PROTEIN"/>
    <property type="match status" value="1"/>
</dbReference>
<dbReference type="PANTHER" id="PTHR47235">
    <property type="entry name" value="BLR6548 PROTEIN"/>
    <property type="match status" value="1"/>
</dbReference>
<dbReference type="Gene3D" id="3.40.50.2300">
    <property type="match status" value="2"/>
</dbReference>
<evidence type="ECO:0000313" key="7">
    <source>
        <dbReference type="EMBL" id="BAO27917.1"/>
    </source>
</evidence>
<dbReference type="InterPro" id="IPR000709">
    <property type="entry name" value="Leu_Ile_Val-bd"/>
</dbReference>
<keyword evidence="4" id="KW-0029">Amino-acid transport</keyword>
<evidence type="ECO:0000256" key="3">
    <source>
        <dbReference type="ARBA" id="ARBA00022729"/>
    </source>
</evidence>
<dbReference type="InterPro" id="IPR028081">
    <property type="entry name" value="Leu-bd"/>
</dbReference>
<keyword evidence="8" id="KW-1185">Reference proteome</keyword>
<evidence type="ECO:0000256" key="2">
    <source>
        <dbReference type="ARBA" id="ARBA00022448"/>
    </source>
</evidence>
<reference evidence="7 8" key="1">
    <citation type="journal article" date="2014" name="Syst. Appl. Microbiol.">
        <title>Complete genomes of freshwater sulfur oxidizers Sulfuricella denitrificans skB26 and Sulfuritalea hydrogenivorans sk43H: genetic insights into the sulfur oxidation pathway of betaproteobacteria.</title>
        <authorList>
            <person name="Watanabe T."/>
            <person name="Kojima H."/>
            <person name="Fukui M."/>
        </authorList>
    </citation>
    <scope>NUCLEOTIDE SEQUENCE [LARGE SCALE GENOMIC DNA]</scope>
    <source>
        <strain evidence="7">DSM22779</strain>
    </source>
</reference>
<dbReference type="Proteomes" id="UP000031637">
    <property type="component" value="Chromosome"/>
</dbReference>
<feature type="domain" description="Leucine-binding protein" evidence="6">
    <location>
        <begin position="35"/>
        <end position="381"/>
    </location>
</feature>
<dbReference type="OrthoDB" id="26870at2"/>